<evidence type="ECO:0000313" key="1">
    <source>
        <dbReference type="EMBL" id="XCM39864.1"/>
    </source>
</evidence>
<dbReference type="EMBL" id="CP159837">
    <property type="protein sequence ID" value="XCM39864.1"/>
    <property type="molecule type" value="Genomic_DNA"/>
</dbReference>
<accession>A0AAU8JM68</accession>
<organism evidence="1">
    <name type="scientific">Planktothricoides raciborskii GIHE-MW2</name>
    <dbReference type="NCBI Taxonomy" id="2792601"/>
    <lineage>
        <taxon>Bacteria</taxon>
        <taxon>Bacillati</taxon>
        <taxon>Cyanobacteriota</taxon>
        <taxon>Cyanophyceae</taxon>
        <taxon>Oscillatoriophycideae</taxon>
        <taxon>Oscillatoriales</taxon>
        <taxon>Oscillatoriaceae</taxon>
        <taxon>Planktothricoides</taxon>
    </lineage>
</organism>
<dbReference type="RefSeq" id="WP_156331542.1">
    <property type="nucleotide sequence ID" value="NZ_CP159837.1"/>
</dbReference>
<name>A0AAU8JM68_9CYAN</name>
<sequence>MAYFSSNLIKLNQKFNFGGDRGDIRGDIRGETNNLAIAAIALPDLG</sequence>
<reference evidence="1" key="1">
    <citation type="submission" date="2024-07" db="EMBL/GenBank/DDBJ databases">
        <authorList>
            <person name="Kim Y.J."/>
            <person name="Jeong J.Y."/>
        </authorList>
    </citation>
    <scope>NUCLEOTIDE SEQUENCE</scope>
    <source>
        <strain evidence="1">GIHE-MW2</strain>
    </source>
</reference>
<gene>
    <name evidence="1" type="ORF">ABWT76_002825</name>
</gene>
<dbReference type="AlphaFoldDB" id="A0AAU8JM68"/>
<protein>
    <submittedName>
        <fullName evidence="1">Uncharacterized protein</fullName>
    </submittedName>
</protein>
<proteinExistence type="predicted"/>